<feature type="region of interest" description="Disordered" evidence="1">
    <location>
        <begin position="48"/>
        <end position="76"/>
    </location>
</feature>
<evidence type="ECO:0000256" key="1">
    <source>
        <dbReference type="SAM" id="MobiDB-lite"/>
    </source>
</evidence>
<dbReference type="Proteomes" id="UP000789759">
    <property type="component" value="Unassembled WGS sequence"/>
</dbReference>
<gene>
    <name evidence="2" type="ORF">CPELLU_LOCUS20953</name>
</gene>
<organism evidence="2 3">
    <name type="scientific">Cetraspora pellucida</name>
    <dbReference type="NCBI Taxonomy" id="1433469"/>
    <lineage>
        <taxon>Eukaryota</taxon>
        <taxon>Fungi</taxon>
        <taxon>Fungi incertae sedis</taxon>
        <taxon>Mucoromycota</taxon>
        <taxon>Glomeromycotina</taxon>
        <taxon>Glomeromycetes</taxon>
        <taxon>Diversisporales</taxon>
        <taxon>Gigasporaceae</taxon>
        <taxon>Cetraspora</taxon>
    </lineage>
</organism>
<feature type="non-terminal residue" evidence="2">
    <location>
        <position position="76"/>
    </location>
</feature>
<dbReference type="AlphaFoldDB" id="A0A9N9PL10"/>
<name>A0A9N9PL10_9GLOM</name>
<comment type="caution">
    <text evidence="2">The sequence shown here is derived from an EMBL/GenBank/DDBJ whole genome shotgun (WGS) entry which is preliminary data.</text>
</comment>
<keyword evidence="3" id="KW-1185">Reference proteome</keyword>
<feature type="compositionally biased region" description="Basic residues" evidence="1">
    <location>
        <begin position="48"/>
        <end position="62"/>
    </location>
</feature>
<accession>A0A9N9PL10</accession>
<dbReference type="EMBL" id="CAJVQA010070421">
    <property type="protein sequence ID" value="CAG8833255.1"/>
    <property type="molecule type" value="Genomic_DNA"/>
</dbReference>
<sequence length="76" mass="8676">PDADKFGETFDTEEGNCRISLFITYLQMELTWKPDFNSTNPKIARIKAKTKTKSRTRAKAKAKNQISVPKNQISID</sequence>
<proteinExistence type="predicted"/>
<feature type="non-terminal residue" evidence="2">
    <location>
        <position position="1"/>
    </location>
</feature>
<feature type="compositionally biased region" description="Polar residues" evidence="1">
    <location>
        <begin position="64"/>
        <end position="76"/>
    </location>
</feature>
<evidence type="ECO:0000313" key="3">
    <source>
        <dbReference type="Proteomes" id="UP000789759"/>
    </source>
</evidence>
<evidence type="ECO:0000313" key="2">
    <source>
        <dbReference type="EMBL" id="CAG8833255.1"/>
    </source>
</evidence>
<reference evidence="2" key="1">
    <citation type="submission" date="2021-06" db="EMBL/GenBank/DDBJ databases">
        <authorList>
            <person name="Kallberg Y."/>
            <person name="Tangrot J."/>
            <person name="Rosling A."/>
        </authorList>
    </citation>
    <scope>NUCLEOTIDE SEQUENCE</scope>
    <source>
        <strain evidence="2">FL966</strain>
    </source>
</reference>
<protein>
    <submittedName>
        <fullName evidence="2">21214_t:CDS:1</fullName>
    </submittedName>
</protein>